<evidence type="ECO:0000259" key="8">
    <source>
        <dbReference type="Pfam" id="PF02687"/>
    </source>
</evidence>
<feature type="transmembrane region" description="Helical" evidence="7">
    <location>
        <begin position="477"/>
        <end position="498"/>
    </location>
</feature>
<protein>
    <submittedName>
        <fullName evidence="9">FtsX-like permease family protein</fullName>
    </submittedName>
</protein>
<sequence length="856" mass="88182">MPAVLLLARISARGRLAALGGLALLVALGLGTATAALTASWRTEHAYETYLRDAEVSELVVNPSVITDRIASAIPATPGVVDVTTDTLLAATVDTGAPRTPRDLRHPVQVRYSPDGRYVSMDRPVVHEGRMIRGGAEAFVNLELAEAMDLRLGDTLPLAFWPISDADSHSTRPTEVIAPIGRAEVRVVGIGVFANEVLADELFPRGQVLVTPEVAGPYDCTPKQPAVDDERTFDQLRGEFWPSDCAAMYRYYSLRLSAGNAGVARVGQLLEALASKENARLPAAVKGTDAEEFYPNFYVVPAVAAEEKVRVARSLAPSVTALRLLGIAAGCATLALAVLTLLRMVRRKQPAPSVWQQLGATRSQRAVALGAPLLAAVAVGVAGAVLVAWLGAAVGPVASARLLAPRPAFVLVPMVVGPLVLGFLLLLGGAVAAAAYVAAEATSTPGVVREGAAAAAAARTGDVPFALGVRAALGGTAAIALLGAAVAAVGVVVGSVVFGTNLTNVVTTPARFGWSYDAAMLVGSGYGGANEPVIAETLDRPEVAAWSVVGLGSAIVDGESVPFVGERSGSGRVPLEVVEGRRPSGPDELALGAGTAARLGISIGDTVAMNVGELRRTGTVTGLVVLPPVGPIYSDRAGLGTGMWLPASFIEEMHVEAAQAAGVTPDQLLAGVGSFVAVDLRPGVDASRFLAQLGDLRAWDLYDYGPVVLHEPVRPAQIADVAALRSAPVLLASLVALAMAVALTLAVGLAVRTRRLELALLRALGATGPQLRATLRWQSLVIIGTGLVAGVPLGIALGRLTWQGFARDLGIPPLPAVSVQWTLAIVLAALAIGLAASVVPGLFAARVSPSAILRRD</sequence>
<name>A0ABV7Y625_9ACTN</name>
<keyword evidence="2" id="KW-1003">Cell membrane</keyword>
<comment type="caution">
    <text evidence="9">The sequence shown here is derived from an EMBL/GenBank/DDBJ whole genome shotgun (WGS) entry which is preliminary data.</text>
</comment>
<reference evidence="10" key="1">
    <citation type="journal article" date="2019" name="Int. J. Syst. Evol. Microbiol.">
        <title>The Global Catalogue of Microorganisms (GCM) 10K type strain sequencing project: providing services to taxonomists for standard genome sequencing and annotation.</title>
        <authorList>
            <consortium name="The Broad Institute Genomics Platform"/>
            <consortium name="The Broad Institute Genome Sequencing Center for Infectious Disease"/>
            <person name="Wu L."/>
            <person name="Ma J."/>
        </authorList>
    </citation>
    <scope>NUCLEOTIDE SEQUENCE [LARGE SCALE GENOMIC DNA]</scope>
    <source>
        <strain evidence="10">CGMCC 4.7241</strain>
    </source>
</reference>
<evidence type="ECO:0000256" key="2">
    <source>
        <dbReference type="ARBA" id="ARBA00022475"/>
    </source>
</evidence>
<evidence type="ECO:0000313" key="9">
    <source>
        <dbReference type="EMBL" id="MFC3760736.1"/>
    </source>
</evidence>
<keyword evidence="10" id="KW-1185">Reference proteome</keyword>
<dbReference type="InterPro" id="IPR003838">
    <property type="entry name" value="ABC3_permease_C"/>
</dbReference>
<feature type="transmembrane region" description="Helical" evidence="7">
    <location>
        <begin position="821"/>
        <end position="845"/>
    </location>
</feature>
<keyword evidence="3 7" id="KW-0812">Transmembrane</keyword>
<feature type="transmembrane region" description="Helical" evidence="7">
    <location>
        <begin position="780"/>
        <end position="801"/>
    </location>
</feature>
<dbReference type="Proteomes" id="UP001595699">
    <property type="component" value="Unassembled WGS sequence"/>
</dbReference>
<dbReference type="PANTHER" id="PTHR30572">
    <property type="entry name" value="MEMBRANE COMPONENT OF TRANSPORTER-RELATED"/>
    <property type="match status" value="1"/>
</dbReference>
<evidence type="ECO:0000256" key="6">
    <source>
        <dbReference type="ARBA" id="ARBA00038076"/>
    </source>
</evidence>
<organism evidence="9 10">
    <name type="scientific">Tenggerimyces flavus</name>
    <dbReference type="NCBI Taxonomy" id="1708749"/>
    <lineage>
        <taxon>Bacteria</taxon>
        <taxon>Bacillati</taxon>
        <taxon>Actinomycetota</taxon>
        <taxon>Actinomycetes</taxon>
        <taxon>Propionibacteriales</taxon>
        <taxon>Nocardioidaceae</taxon>
        <taxon>Tenggerimyces</taxon>
    </lineage>
</organism>
<dbReference type="EMBL" id="JBHRZH010000006">
    <property type="protein sequence ID" value="MFC3760736.1"/>
    <property type="molecule type" value="Genomic_DNA"/>
</dbReference>
<comment type="similarity">
    <text evidence="6">Belongs to the ABC-4 integral membrane protein family.</text>
</comment>
<evidence type="ECO:0000256" key="1">
    <source>
        <dbReference type="ARBA" id="ARBA00004651"/>
    </source>
</evidence>
<gene>
    <name evidence="9" type="ORF">ACFOUW_07790</name>
</gene>
<evidence type="ECO:0000256" key="4">
    <source>
        <dbReference type="ARBA" id="ARBA00022989"/>
    </source>
</evidence>
<feature type="transmembrane region" description="Helical" evidence="7">
    <location>
        <begin position="366"/>
        <end position="390"/>
    </location>
</feature>
<evidence type="ECO:0000256" key="7">
    <source>
        <dbReference type="SAM" id="Phobius"/>
    </source>
</evidence>
<evidence type="ECO:0000256" key="3">
    <source>
        <dbReference type="ARBA" id="ARBA00022692"/>
    </source>
</evidence>
<comment type="subcellular location">
    <subcellularLocation>
        <location evidence="1">Cell membrane</location>
        <topology evidence="1">Multi-pass membrane protein</topology>
    </subcellularLocation>
</comment>
<proteinExistence type="inferred from homology"/>
<feature type="transmembrane region" description="Helical" evidence="7">
    <location>
        <begin position="729"/>
        <end position="751"/>
    </location>
</feature>
<evidence type="ECO:0000313" key="10">
    <source>
        <dbReference type="Proteomes" id="UP001595699"/>
    </source>
</evidence>
<feature type="transmembrane region" description="Helical" evidence="7">
    <location>
        <begin position="324"/>
        <end position="345"/>
    </location>
</feature>
<dbReference type="Pfam" id="PF02687">
    <property type="entry name" value="FtsX"/>
    <property type="match status" value="1"/>
</dbReference>
<feature type="domain" description="ABC3 transporter permease C-terminal" evidence="8">
    <location>
        <begin position="730"/>
        <end position="849"/>
    </location>
</feature>
<evidence type="ECO:0000256" key="5">
    <source>
        <dbReference type="ARBA" id="ARBA00023136"/>
    </source>
</evidence>
<dbReference type="RefSeq" id="WP_205116988.1">
    <property type="nucleotide sequence ID" value="NZ_JAFBCM010000001.1"/>
</dbReference>
<feature type="transmembrane region" description="Helical" evidence="7">
    <location>
        <begin position="410"/>
        <end position="439"/>
    </location>
</feature>
<keyword evidence="4 7" id="KW-1133">Transmembrane helix</keyword>
<keyword evidence="5 7" id="KW-0472">Membrane</keyword>
<accession>A0ABV7Y625</accession>
<dbReference type="PANTHER" id="PTHR30572:SF4">
    <property type="entry name" value="ABC TRANSPORTER PERMEASE YTRF"/>
    <property type="match status" value="1"/>
</dbReference>
<dbReference type="InterPro" id="IPR050250">
    <property type="entry name" value="Macrolide_Exporter_MacB"/>
</dbReference>